<keyword evidence="7" id="KW-1185">Reference proteome</keyword>
<dbReference type="Gene3D" id="2.60.40.790">
    <property type="match status" value="1"/>
</dbReference>
<feature type="domain" description="SHSP" evidence="5">
    <location>
        <begin position="28"/>
        <end position="141"/>
    </location>
</feature>
<evidence type="ECO:0000256" key="1">
    <source>
        <dbReference type="ARBA" id="ARBA00023016"/>
    </source>
</evidence>
<dbReference type="InterPro" id="IPR037913">
    <property type="entry name" value="ACD_IbpA/B"/>
</dbReference>
<accession>A0A1L3ZU03</accession>
<dbReference type="RefSeq" id="WP_072596678.1">
    <property type="nucleotide sequence ID" value="NZ_CP018221.1"/>
</dbReference>
<organism evidence="6 7">
    <name type="scientific">Tardibacter chloracetimidivorans</name>
    <dbReference type="NCBI Taxonomy" id="1921510"/>
    <lineage>
        <taxon>Bacteria</taxon>
        <taxon>Pseudomonadati</taxon>
        <taxon>Pseudomonadota</taxon>
        <taxon>Alphaproteobacteria</taxon>
        <taxon>Sphingomonadales</taxon>
        <taxon>Sphingomonadaceae</taxon>
        <taxon>Tardibacter</taxon>
    </lineage>
</organism>
<reference evidence="7" key="1">
    <citation type="submission" date="2016-11" db="EMBL/GenBank/DDBJ databases">
        <title>Complete Genome Sequence of alachlor-degrading Sphingomonas sp. strain JJ-A5.</title>
        <authorList>
            <person name="Lee H."/>
            <person name="Ka J.-O."/>
        </authorList>
    </citation>
    <scope>NUCLEOTIDE SEQUENCE [LARGE SCALE GENOMIC DNA]</scope>
    <source>
        <strain evidence="7">JJ-A5</strain>
    </source>
</reference>
<protein>
    <submittedName>
        <fullName evidence="6">Heat-shock protein</fullName>
    </submittedName>
</protein>
<proteinExistence type="inferred from homology"/>
<dbReference type="STRING" id="1921510.BSL82_07235"/>
<evidence type="ECO:0000256" key="4">
    <source>
        <dbReference type="SAM" id="MobiDB-lite"/>
    </source>
</evidence>
<dbReference type="AlphaFoldDB" id="A0A1L3ZU03"/>
<dbReference type="InterPro" id="IPR008978">
    <property type="entry name" value="HSP20-like_chaperone"/>
</dbReference>
<sequence length="157" mass="17286">MRAFDFAPLLRSSVGFENLNRLVDFATRGEGDAYPPYNIEKLGEGAYRISMAVAGFGQDELDLTVQENVLIVTGRAQEGPETAERQFLHRGIAKRAFERRFQLADTIKVTGAGYEHGLLNIDLVREVPEHKKPRKIEIGGSDSSPAPVIEGSSREAA</sequence>
<feature type="region of interest" description="Disordered" evidence="4">
    <location>
        <begin position="132"/>
        <end position="157"/>
    </location>
</feature>
<gene>
    <name evidence="6" type="ORF">BSL82_07235</name>
</gene>
<dbReference type="PANTHER" id="PTHR47062:SF1">
    <property type="entry name" value="SMALL HEAT SHOCK PROTEIN IBPA"/>
    <property type="match status" value="1"/>
</dbReference>
<evidence type="ECO:0000313" key="7">
    <source>
        <dbReference type="Proteomes" id="UP000182063"/>
    </source>
</evidence>
<dbReference type="InterPro" id="IPR002068">
    <property type="entry name" value="A-crystallin/Hsp20_dom"/>
</dbReference>
<dbReference type="CDD" id="cd06470">
    <property type="entry name" value="ACD_IbpA-B_like"/>
    <property type="match status" value="1"/>
</dbReference>
<evidence type="ECO:0000259" key="5">
    <source>
        <dbReference type="PROSITE" id="PS01031"/>
    </source>
</evidence>
<dbReference type="PANTHER" id="PTHR47062">
    <property type="match status" value="1"/>
</dbReference>
<dbReference type="Proteomes" id="UP000182063">
    <property type="component" value="Chromosome"/>
</dbReference>
<comment type="similarity">
    <text evidence="2 3">Belongs to the small heat shock protein (HSP20) family.</text>
</comment>
<dbReference type="KEGG" id="sphj:BSL82_07235"/>
<name>A0A1L3ZU03_9SPHN</name>
<evidence type="ECO:0000256" key="2">
    <source>
        <dbReference type="PROSITE-ProRule" id="PRU00285"/>
    </source>
</evidence>
<keyword evidence="1" id="KW-0346">Stress response</keyword>
<evidence type="ECO:0000256" key="3">
    <source>
        <dbReference type="RuleBase" id="RU003616"/>
    </source>
</evidence>
<dbReference type="PROSITE" id="PS01031">
    <property type="entry name" value="SHSP"/>
    <property type="match status" value="1"/>
</dbReference>
<dbReference type="Pfam" id="PF00011">
    <property type="entry name" value="HSP20"/>
    <property type="match status" value="1"/>
</dbReference>
<dbReference type="EMBL" id="CP018221">
    <property type="protein sequence ID" value="API59126.1"/>
    <property type="molecule type" value="Genomic_DNA"/>
</dbReference>
<dbReference type="SUPFAM" id="SSF49764">
    <property type="entry name" value="HSP20-like chaperones"/>
    <property type="match status" value="1"/>
</dbReference>
<evidence type="ECO:0000313" key="6">
    <source>
        <dbReference type="EMBL" id="API59126.1"/>
    </source>
</evidence>
<dbReference type="OrthoDB" id="9810618at2"/>